<sequence length="200" mass="22072">MEEEAARSWELIQQLRGLHPTLDPWRRTNRIKAKAAANPEITTLEEFLAVMRTNIKPDLSGVRFSLFSGDVDRADGASISIAIGGWQPDKGHVELDFHSSEFADLLTGDESLADRLVAMGADILEPEIGALRRRGHPVKDHPEPYDYVQGWKLFFPASSPHWAQAGALATASYPTANGAVFTYGTPDTYPTILDTWPKNA</sequence>
<evidence type="ECO:0000313" key="1">
    <source>
        <dbReference type="EMBL" id="SHE25080.1"/>
    </source>
</evidence>
<proteinExistence type="predicted"/>
<gene>
    <name evidence="1" type="ORF">ACGLYG10_1292</name>
</gene>
<dbReference type="STRING" id="1892869.ACGLYG10_1292"/>
<dbReference type="AlphaFoldDB" id="A0A1M4RYU5"/>
<dbReference type="RefSeq" id="WP_083565645.1">
    <property type="nucleotide sequence ID" value="NZ_FQTT01000009.1"/>
</dbReference>
<protein>
    <submittedName>
        <fullName evidence="1">Uncharacterized protein</fullName>
    </submittedName>
</protein>
<dbReference type="Proteomes" id="UP000184291">
    <property type="component" value="Unassembled WGS sequence"/>
</dbReference>
<dbReference type="EMBL" id="FQTT01000009">
    <property type="protein sequence ID" value="SHE25080.1"/>
    <property type="molecule type" value="Genomic_DNA"/>
</dbReference>
<name>A0A1M4RYU5_9ACTO</name>
<reference evidence="2" key="1">
    <citation type="submission" date="2016-09" db="EMBL/GenBank/DDBJ databases">
        <authorList>
            <person name="Strepis N."/>
        </authorList>
    </citation>
    <scope>NUCLEOTIDE SEQUENCE [LARGE SCALE GENOMIC DNA]</scope>
</reference>
<organism evidence="1 2">
    <name type="scientific">Actinomyces glycerinitolerans</name>
    <dbReference type="NCBI Taxonomy" id="1892869"/>
    <lineage>
        <taxon>Bacteria</taxon>
        <taxon>Bacillati</taxon>
        <taxon>Actinomycetota</taxon>
        <taxon>Actinomycetes</taxon>
        <taxon>Actinomycetales</taxon>
        <taxon>Actinomycetaceae</taxon>
        <taxon>Actinomyces</taxon>
    </lineage>
</organism>
<keyword evidence="2" id="KW-1185">Reference proteome</keyword>
<dbReference type="OrthoDB" id="3254051at2"/>
<evidence type="ECO:0000313" key="2">
    <source>
        <dbReference type="Proteomes" id="UP000184291"/>
    </source>
</evidence>
<accession>A0A1M4RYU5</accession>